<evidence type="ECO:0000313" key="4">
    <source>
        <dbReference type="Proteomes" id="UP000632535"/>
    </source>
</evidence>
<dbReference type="SUPFAM" id="SSF51735">
    <property type="entry name" value="NAD(P)-binding Rossmann-fold domains"/>
    <property type="match status" value="1"/>
</dbReference>
<dbReference type="PANTHER" id="PTHR48107">
    <property type="entry name" value="NADPH-DEPENDENT ALDEHYDE REDUCTASE-LIKE PROTEIN, CHLOROPLASTIC-RELATED"/>
    <property type="match status" value="1"/>
</dbReference>
<accession>A0ABQ2B4R1</accession>
<dbReference type="InterPro" id="IPR036291">
    <property type="entry name" value="NAD(P)-bd_dom_sf"/>
</dbReference>
<dbReference type="Proteomes" id="UP000632535">
    <property type="component" value="Unassembled WGS sequence"/>
</dbReference>
<sequence>MPPGFQRSRVLRPAIGIVPTVSHDDLPLAGRTALVTGVSRRRGIGYAVACELASRGASVFTHHYAPHDADRPWGADDLDAVRAGVRASLGPGAVAGDASADLRDPAQLDGLFDAARALTGSVDVLVCNHARSGGDGSILDMSAAALDAFWETNTRSTLLLTRRFAEQFRQEPEAAARPGDRLRRTGPHDAATAPKVVWMTSGQEGGPMRGEVAYATSKAALAGVTATVAAELLELGVVLNTVNPGPVNTGYLDPETTDRSLAELDEIRDALPFGRWGEPADPARLIGWLVGPEGSWTVGRVLTTDGGFSLR</sequence>
<keyword evidence="4" id="KW-1185">Reference proteome</keyword>
<comment type="similarity">
    <text evidence="1">Belongs to the short-chain dehydrogenases/reductases (SDR) family.</text>
</comment>
<dbReference type="Gene3D" id="3.40.50.720">
    <property type="entry name" value="NAD(P)-binding Rossmann-like Domain"/>
    <property type="match status" value="1"/>
</dbReference>
<evidence type="ECO:0000256" key="1">
    <source>
        <dbReference type="ARBA" id="ARBA00006484"/>
    </source>
</evidence>
<evidence type="ECO:0000313" key="3">
    <source>
        <dbReference type="EMBL" id="GGI05137.1"/>
    </source>
</evidence>
<proteinExistence type="inferred from homology"/>
<dbReference type="CDD" id="cd05233">
    <property type="entry name" value="SDR_c"/>
    <property type="match status" value="1"/>
</dbReference>
<dbReference type="PANTHER" id="PTHR48107:SF7">
    <property type="entry name" value="RE15974P"/>
    <property type="match status" value="1"/>
</dbReference>
<organism evidence="3 4">
    <name type="scientific">Isoptericola cucumis</name>
    <dbReference type="NCBI Taxonomy" id="1776856"/>
    <lineage>
        <taxon>Bacteria</taxon>
        <taxon>Bacillati</taxon>
        <taxon>Actinomycetota</taxon>
        <taxon>Actinomycetes</taxon>
        <taxon>Micrococcales</taxon>
        <taxon>Promicromonosporaceae</taxon>
        <taxon>Isoptericola</taxon>
    </lineage>
</organism>
<evidence type="ECO:0000256" key="2">
    <source>
        <dbReference type="ARBA" id="ARBA00023002"/>
    </source>
</evidence>
<dbReference type="PRINTS" id="PR00081">
    <property type="entry name" value="GDHRDH"/>
</dbReference>
<dbReference type="InterPro" id="IPR020904">
    <property type="entry name" value="Sc_DH/Rdtase_CS"/>
</dbReference>
<reference evidence="4" key="1">
    <citation type="journal article" date="2019" name="Int. J. Syst. Evol. Microbiol.">
        <title>The Global Catalogue of Microorganisms (GCM) 10K type strain sequencing project: providing services to taxonomists for standard genome sequencing and annotation.</title>
        <authorList>
            <consortium name="The Broad Institute Genomics Platform"/>
            <consortium name="The Broad Institute Genome Sequencing Center for Infectious Disease"/>
            <person name="Wu L."/>
            <person name="Ma J."/>
        </authorList>
    </citation>
    <scope>NUCLEOTIDE SEQUENCE [LARGE SCALE GENOMIC DNA]</scope>
    <source>
        <strain evidence="4">CCM 8653</strain>
    </source>
</reference>
<gene>
    <name evidence="3" type="primary">fabG</name>
    <name evidence="3" type="ORF">GCM10007368_04650</name>
</gene>
<name>A0ABQ2B4R1_9MICO</name>
<dbReference type="EMBL" id="BMDG01000002">
    <property type="protein sequence ID" value="GGI05137.1"/>
    <property type="molecule type" value="Genomic_DNA"/>
</dbReference>
<keyword evidence="2" id="KW-0560">Oxidoreductase</keyword>
<dbReference type="Pfam" id="PF13561">
    <property type="entry name" value="adh_short_C2"/>
    <property type="match status" value="2"/>
</dbReference>
<protein>
    <submittedName>
        <fullName evidence="3">3-ketoacyl-ACP reductase</fullName>
    </submittedName>
</protein>
<dbReference type="InterPro" id="IPR002347">
    <property type="entry name" value="SDR_fam"/>
</dbReference>
<comment type="caution">
    <text evidence="3">The sequence shown here is derived from an EMBL/GenBank/DDBJ whole genome shotgun (WGS) entry which is preliminary data.</text>
</comment>
<dbReference type="PROSITE" id="PS00061">
    <property type="entry name" value="ADH_SHORT"/>
    <property type="match status" value="1"/>
</dbReference>